<dbReference type="InterPro" id="IPR014044">
    <property type="entry name" value="CAP_dom"/>
</dbReference>
<accession>A0A1U7CZQ8</accession>
<feature type="chain" id="PRO_5010567777" description="SCP domain-containing protein" evidence="1">
    <location>
        <begin position="22"/>
        <end position="153"/>
    </location>
</feature>
<keyword evidence="4" id="KW-1185">Reference proteome</keyword>
<keyword evidence="1" id="KW-0732">Signal</keyword>
<organism evidence="3 4">
    <name type="scientific">Salipiger profundus</name>
    <dbReference type="NCBI Taxonomy" id="1229727"/>
    <lineage>
        <taxon>Bacteria</taxon>
        <taxon>Pseudomonadati</taxon>
        <taxon>Pseudomonadota</taxon>
        <taxon>Alphaproteobacteria</taxon>
        <taxon>Rhodobacterales</taxon>
        <taxon>Roseobacteraceae</taxon>
        <taxon>Salipiger</taxon>
    </lineage>
</organism>
<dbReference type="PANTHER" id="PTHR31157">
    <property type="entry name" value="SCP DOMAIN-CONTAINING PROTEIN"/>
    <property type="match status" value="1"/>
</dbReference>
<dbReference type="PANTHER" id="PTHR31157:SF1">
    <property type="entry name" value="SCP DOMAIN-CONTAINING PROTEIN"/>
    <property type="match status" value="1"/>
</dbReference>
<dbReference type="SUPFAM" id="SSF55797">
    <property type="entry name" value="PR-1-like"/>
    <property type="match status" value="1"/>
</dbReference>
<dbReference type="Pfam" id="PF00188">
    <property type="entry name" value="CAP"/>
    <property type="match status" value="1"/>
</dbReference>
<dbReference type="OrthoDB" id="9811255at2"/>
<evidence type="ECO:0000259" key="2">
    <source>
        <dbReference type="Pfam" id="PF00188"/>
    </source>
</evidence>
<dbReference type="PROSITE" id="PS51257">
    <property type="entry name" value="PROKAR_LIPOPROTEIN"/>
    <property type="match status" value="1"/>
</dbReference>
<protein>
    <recommendedName>
        <fullName evidence="2">SCP domain-containing protein</fullName>
    </recommendedName>
</protein>
<evidence type="ECO:0000256" key="1">
    <source>
        <dbReference type="SAM" id="SignalP"/>
    </source>
</evidence>
<dbReference type="Gene3D" id="3.40.33.10">
    <property type="entry name" value="CAP"/>
    <property type="match status" value="1"/>
</dbReference>
<evidence type="ECO:0000313" key="4">
    <source>
        <dbReference type="Proteomes" id="UP000186559"/>
    </source>
</evidence>
<dbReference type="InterPro" id="IPR035940">
    <property type="entry name" value="CAP_sf"/>
</dbReference>
<dbReference type="EMBL" id="CP014796">
    <property type="protein sequence ID" value="APX21362.1"/>
    <property type="molecule type" value="Genomic_DNA"/>
</dbReference>
<dbReference type="CDD" id="cd05379">
    <property type="entry name" value="CAP_bacterial"/>
    <property type="match status" value="1"/>
</dbReference>
<reference evidence="3 4" key="1">
    <citation type="submission" date="2016-03" db="EMBL/GenBank/DDBJ databases">
        <title>Deep-sea bacteria in the southern Pacific.</title>
        <authorList>
            <person name="Tang K."/>
        </authorList>
    </citation>
    <scope>NUCLEOTIDE SEQUENCE [LARGE SCALE GENOMIC DNA]</scope>
    <source>
        <strain evidence="3 4">JLT2016</strain>
    </source>
</reference>
<proteinExistence type="predicted"/>
<name>A0A1U7CZQ8_9RHOB</name>
<gene>
    <name evidence="3" type="ORF">Ga0080559_TMP566</name>
</gene>
<dbReference type="Proteomes" id="UP000186559">
    <property type="component" value="Chromosome"/>
</dbReference>
<dbReference type="KEGG" id="tpro:Ga0080559_TMP566"/>
<dbReference type="AlphaFoldDB" id="A0A1U7CZQ8"/>
<dbReference type="STRING" id="1229727.Ga0080559_TMP566"/>
<sequence precursor="true">MRIFRGAALGLALLAAGCATTASEATGSRTVQVSTASAASLNAFREANGRAPLARSAKLQRAAEAHARDMAQMDRMIHRGSDGSAISDRVKRQGYRFGKVAENIAKTGRGQARAMQIWIDSPPHRSNMLMRDATQYGLAQSGDYWAMVVARPR</sequence>
<feature type="domain" description="SCP" evidence="2">
    <location>
        <begin position="41"/>
        <end position="140"/>
    </location>
</feature>
<feature type="signal peptide" evidence="1">
    <location>
        <begin position="1"/>
        <end position="21"/>
    </location>
</feature>
<evidence type="ECO:0000313" key="3">
    <source>
        <dbReference type="EMBL" id="APX21362.1"/>
    </source>
</evidence>
<dbReference type="RefSeq" id="WP_076622031.1">
    <property type="nucleotide sequence ID" value="NZ_BMEW01000002.1"/>
</dbReference>